<evidence type="ECO:0000256" key="1">
    <source>
        <dbReference type="SAM" id="MobiDB-lite"/>
    </source>
</evidence>
<feature type="region of interest" description="Disordered" evidence="1">
    <location>
        <begin position="270"/>
        <end position="292"/>
    </location>
</feature>
<feature type="region of interest" description="Disordered" evidence="1">
    <location>
        <begin position="151"/>
        <end position="172"/>
    </location>
</feature>
<reference evidence="2" key="1">
    <citation type="journal article" date="2021" name="Nat. Commun.">
        <title>Genetic determinants of endophytism in the Arabidopsis root mycobiome.</title>
        <authorList>
            <person name="Mesny F."/>
            <person name="Miyauchi S."/>
            <person name="Thiergart T."/>
            <person name="Pickel B."/>
            <person name="Atanasova L."/>
            <person name="Karlsson M."/>
            <person name="Huettel B."/>
            <person name="Barry K.W."/>
            <person name="Haridas S."/>
            <person name="Chen C."/>
            <person name="Bauer D."/>
            <person name="Andreopoulos W."/>
            <person name="Pangilinan J."/>
            <person name="LaButti K."/>
            <person name="Riley R."/>
            <person name="Lipzen A."/>
            <person name="Clum A."/>
            <person name="Drula E."/>
            <person name="Henrissat B."/>
            <person name="Kohler A."/>
            <person name="Grigoriev I.V."/>
            <person name="Martin F.M."/>
            <person name="Hacquard S."/>
        </authorList>
    </citation>
    <scope>NUCLEOTIDE SEQUENCE</scope>
    <source>
        <strain evidence="2">MPI-SDFR-AT-0073</strain>
    </source>
</reference>
<sequence length="292" mass="33465">MSTVLERDPEMGGPLLVRIDENEVGPPVEAKPAHDLEAQRVFLDPEVIDEFFRLAPFADKEENLLRAEIGDVINNIDSFMVKFKHVDHHIYFGWNFGKTLETNETWHSIERRMAITPSEMHRILGRLELFMDHQVEVLKAEIARKEIENRKARAEAATGHSPQQPAEETSEEKILKELERRAELRRLFSTISNQVRGSAGEAHKAMERDEKSAKMAWKQVWKVVAWSIGIVTGSVMFWLRVKGIFAKPTEVLQAVFIAFMPLAFPGVGRGQDPANDDQSCGPWRWSEPWRGR</sequence>
<organism evidence="2 3">
    <name type="scientific">Truncatella angustata</name>
    <dbReference type="NCBI Taxonomy" id="152316"/>
    <lineage>
        <taxon>Eukaryota</taxon>
        <taxon>Fungi</taxon>
        <taxon>Dikarya</taxon>
        <taxon>Ascomycota</taxon>
        <taxon>Pezizomycotina</taxon>
        <taxon>Sordariomycetes</taxon>
        <taxon>Xylariomycetidae</taxon>
        <taxon>Amphisphaeriales</taxon>
        <taxon>Sporocadaceae</taxon>
        <taxon>Truncatella</taxon>
    </lineage>
</organism>
<gene>
    <name evidence="2" type="ORF">BKA67DRAFT_540211</name>
</gene>
<evidence type="ECO:0000313" key="3">
    <source>
        <dbReference type="Proteomes" id="UP000758603"/>
    </source>
</evidence>
<protein>
    <submittedName>
        <fullName evidence="2">Uncharacterized protein</fullName>
    </submittedName>
</protein>
<dbReference type="RefSeq" id="XP_045953229.1">
    <property type="nucleotide sequence ID" value="XM_046100739.1"/>
</dbReference>
<dbReference type="AlphaFoldDB" id="A0A9P8UCV5"/>
<comment type="caution">
    <text evidence="2">The sequence shown here is derived from an EMBL/GenBank/DDBJ whole genome shotgun (WGS) entry which is preliminary data.</text>
</comment>
<evidence type="ECO:0000313" key="2">
    <source>
        <dbReference type="EMBL" id="KAH6646715.1"/>
    </source>
</evidence>
<keyword evidence="3" id="KW-1185">Reference proteome</keyword>
<dbReference type="Proteomes" id="UP000758603">
    <property type="component" value="Unassembled WGS sequence"/>
</dbReference>
<proteinExistence type="predicted"/>
<accession>A0A9P8UCV5</accession>
<name>A0A9P8UCV5_9PEZI</name>
<dbReference type="EMBL" id="JAGPXC010000009">
    <property type="protein sequence ID" value="KAH6646715.1"/>
    <property type="molecule type" value="Genomic_DNA"/>
</dbReference>
<dbReference type="GeneID" id="70129631"/>